<accession>A0A1M4ZR74</accession>
<evidence type="ECO:0000256" key="1">
    <source>
        <dbReference type="SAM" id="Phobius"/>
    </source>
</evidence>
<keyword evidence="1" id="KW-1133">Transmembrane helix</keyword>
<dbReference type="RefSeq" id="WP_139279121.1">
    <property type="nucleotide sequence ID" value="NZ_FQVL01000010.1"/>
</dbReference>
<proteinExistence type="predicted"/>
<dbReference type="STRING" id="112248.SAMN05444392_11059"/>
<dbReference type="Proteomes" id="UP000184476">
    <property type="component" value="Unassembled WGS sequence"/>
</dbReference>
<keyword evidence="3" id="KW-1185">Reference proteome</keyword>
<gene>
    <name evidence="2" type="ORF">SAMN05444392_11059</name>
</gene>
<feature type="transmembrane region" description="Helical" evidence="1">
    <location>
        <begin position="12"/>
        <end position="33"/>
    </location>
</feature>
<dbReference type="AlphaFoldDB" id="A0A1M4ZR74"/>
<feature type="transmembrane region" description="Helical" evidence="1">
    <location>
        <begin position="45"/>
        <end position="65"/>
    </location>
</feature>
<dbReference type="OrthoDB" id="2994188at2"/>
<protein>
    <submittedName>
        <fullName evidence="2">Uncharacterized protein</fullName>
    </submittedName>
</protein>
<reference evidence="2 3" key="1">
    <citation type="submission" date="2016-11" db="EMBL/GenBank/DDBJ databases">
        <authorList>
            <person name="Jaros S."/>
            <person name="Januszkiewicz K."/>
            <person name="Wedrychowicz H."/>
        </authorList>
    </citation>
    <scope>NUCLEOTIDE SEQUENCE [LARGE SCALE GENOMIC DNA]</scope>
    <source>
        <strain evidence="2 3">DSM 44666</strain>
    </source>
</reference>
<dbReference type="EMBL" id="FQVL01000010">
    <property type="protein sequence ID" value="SHF20302.1"/>
    <property type="molecule type" value="Genomic_DNA"/>
</dbReference>
<evidence type="ECO:0000313" key="2">
    <source>
        <dbReference type="EMBL" id="SHF20302.1"/>
    </source>
</evidence>
<organism evidence="2 3">
    <name type="scientific">Seinonella peptonophila</name>
    <dbReference type="NCBI Taxonomy" id="112248"/>
    <lineage>
        <taxon>Bacteria</taxon>
        <taxon>Bacillati</taxon>
        <taxon>Bacillota</taxon>
        <taxon>Bacilli</taxon>
        <taxon>Bacillales</taxon>
        <taxon>Thermoactinomycetaceae</taxon>
        <taxon>Seinonella</taxon>
    </lineage>
</organism>
<sequence>MLSKQRKIFNLLWIIIGAILLITIISVVIYLWLSKNYSGEVDAAIINSFGVIVTFIGTIGVTAYINIQTQKMQLQAIQIQKDMTEQSNRLTESLTIHQSRSVIRDKILEKRFEKYPEIYKKVQNIGYFVEIIGLEPSPSEKRFKDFILHYEESKKELDKLMYDSSSYYISKEVKKLIRDAFFIMKDTVYLELYKISTEKIVSVDECSEDLWKIRETLWKTIAKEIDIEVIEEDIRILGFKEMDKGSGY</sequence>
<name>A0A1M4ZR74_9BACL</name>
<keyword evidence="1" id="KW-0472">Membrane</keyword>
<evidence type="ECO:0000313" key="3">
    <source>
        <dbReference type="Proteomes" id="UP000184476"/>
    </source>
</evidence>
<keyword evidence="1" id="KW-0812">Transmembrane</keyword>